<protein>
    <submittedName>
        <fullName evidence="2">Uncharacterized protein</fullName>
    </submittedName>
</protein>
<proteinExistence type="predicted"/>
<dbReference type="Proteomes" id="UP000053617">
    <property type="component" value="Unassembled WGS sequence"/>
</dbReference>
<accession>A0A0D2JIQ5</accession>
<dbReference type="VEuPathDB" id="FungiDB:Z518_00394"/>
<feature type="compositionally biased region" description="Polar residues" evidence="1">
    <location>
        <begin position="17"/>
        <end position="28"/>
    </location>
</feature>
<dbReference type="EMBL" id="KN847475">
    <property type="protein sequence ID" value="KIX09315.1"/>
    <property type="molecule type" value="Genomic_DNA"/>
</dbReference>
<feature type="compositionally biased region" description="Basic residues" evidence="1">
    <location>
        <begin position="416"/>
        <end position="429"/>
    </location>
</feature>
<organism evidence="2 3">
    <name type="scientific">Rhinocladiella mackenziei CBS 650.93</name>
    <dbReference type="NCBI Taxonomy" id="1442369"/>
    <lineage>
        <taxon>Eukaryota</taxon>
        <taxon>Fungi</taxon>
        <taxon>Dikarya</taxon>
        <taxon>Ascomycota</taxon>
        <taxon>Pezizomycotina</taxon>
        <taxon>Eurotiomycetes</taxon>
        <taxon>Chaetothyriomycetidae</taxon>
        <taxon>Chaetothyriales</taxon>
        <taxon>Herpotrichiellaceae</taxon>
        <taxon>Rhinocladiella</taxon>
    </lineage>
</organism>
<dbReference type="HOGENOM" id="CLU_518769_0_0_1"/>
<feature type="compositionally biased region" description="Polar residues" evidence="1">
    <location>
        <begin position="431"/>
        <end position="443"/>
    </location>
</feature>
<dbReference type="GeneID" id="25288465"/>
<keyword evidence="3" id="KW-1185">Reference proteome</keyword>
<reference evidence="2 3" key="1">
    <citation type="submission" date="2015-01" db="EMBL/GenBank/DDBJ databases">
        <title>The Genome Sequence of Rhinocladiella mackenzie CBS 650.93.</title>
        <authorList>
            <consortium name="The Broad Institute Genomics Platform"/>
            <person name="Cuomo C."/>
            <person name="de Hoog S."/>
            <person name="Gorbushina A."/>
            <person name="Stielow B."/>
            <person name="Teixiera M."/>
            <person name="Abouelleil A."/>
            <person name="Chapman S.B."/>
            <person name="Priest M."/>
            <person name="Young S.K."/>
            <person name="Wortman J."/>
            <person name="Nusbaum C."/>
            <person name="Birren B."/>
        </authorList>
    </citation>
    <scope>NUCLEOTIDE SEQUENCE [LARGE SCALE GENOMIC DNA]</scope>
    <source>
        <strain evidence="2 3">CBS 650.93</strain>
    </source>
</reference>
<evidence type="ECO:0000313" key="3">
    <source>
        <dbReference type="Proteomes" id="UP000053617"/>
    </source>
</evidence>
<feature type="compositionally biased region" description="Low complexity" evidence="1">
    <location>
        <begin position="1"/>
        <end position="16"/>
    </location>
</feature>
<feature type="region of interest" description="Disordered" evidence="1">
    <location>
        <begin position="416"/>
        <end position="450"/>
    </location>
</feature>
<sequence length="485" mass="55267">MSTYSTASKSPSATSSNMGTKSTTSSTVPIMKLQNVKRKQARYNFRDFQNFMKNLAEYAPEYGDYDKAIQERDEARQELEVKKKELTKKEREIHYLNRAKNDDRNDFITRNKELETEKANAERKAEEERVQMLKSHESSSAKSRAELNKYKSLANRAGEEAQFIKKKMDVVYQELIQWEKHVSVLRPLKGKHDAWDNGVRRLNLPFGFSPDNTESAKKARVAVAMHVFSSELVGSIFKSCYVPKSEEQNRFLQGIVDKHLSSNPRSGKLLHALLLSTYSSAELSNTLRLRTLTAKNNVVEKLGFICEDGGVKFGSVIESLCTEAAKLWEDIQYSGHEIEIVDIYEEDWQWDELIEFGEFPKHAPPQAPVMLFPGFSAPTGARTELYKGYVLWADQQHIVNADSEWINFKKMMKHGRIRRPQNPRPRRCSIKTESPGYSPSSPVASPKEYRAQQAYMDSKGPVVHDMVSKIQGSSQEGTSASVLMV</sequence>
<dbReference type="OrthoDB" id="5421041at2759"/>
<feature type="region of interest" description="Disordered" evidence="1">
    <location>
        <begin position="113"/>
        <end position="144"/>
    </location>
</feature>
<dbReference type="RefSeq" id="XP_013276451.1">
    <property type="nucleotide sequence ID" value="XM_013420997.1"/>
</dbReference>
<evidence type="ECO:0000256" key="1">
    <source>
        <dbReference type="SAM" id="MobiDB-lite"/>
    </source>
</evidence>
<gene>
    <name evidence="2" type="ORF">Z518_00394</name>
</gene>
<feature type="region of interest" description="Disordered" evidence="1">
    <location>
        <begin position="1"/>
        <end position="31"/>
    </location>
</feature>
<name>A0A0D2JIQ5_9EURO</name>
<evidence type="ECO:0000313" key="2">
    <source>
        <dbReference type="EMBL" id="KIX09315.1"/>
    </source>
</evidence>
<dbReference type="AlphaFoldDB" id="A0A0D2JIQ5"/>